<feature type="domain" description="ABC transporter" evidence="5">
    <location>
        <begin position="13"/>
        <end position="246"/>
    </location>
</feature>
<dbReference type="Proteomes" id="UP000199473">
    <property type="component" value="Unassembled WGS sequence"/>
</dbReference>
<dbReference type="InterPro" id="IPR003439">
    <property type="entry name" value="ABC_transporter-like_ATP-bd"/>
</dbReference>
<evidence type="ECO:0000256" key="2">
    <source>
        <dbReference type="ARBA" id="ARBA00022448"/>
    </source>
</evidence>
<dbReference type="PROSITE" id="PS00211">
    <property type="entry name" value="ABC_TRANSPORTER_1"/>
    <property type="match status" value="1"/>
</dbReference>
<dbReference type="GO" id="GO:0016887">
    <property type="term" value="F:ATP hydrolysis activity"/>
    <property type="evidence" value="ECO:0007669"/>
    <property type="project" value="InterPro"/>
</dbReference>
<comment type="similarity">
    <text evidence="1">Belongs to the ABC transporter superfamily.</text>
</comment>
<accession>A0A1I4EVW5</accession>
<dbReference type="PANTHER" id="PTHR42788:SF13">
    <property type="entry name" value="ALIPHATIC SULFONATES IMPORT ATP-BINDING PROTEIN SSUB"/>
    <property type="match status" value="1"/>
</dbReference>
<dbReference type="Gene3D" id="3.40.50.300">
    <property type="entry name" value="P-loop containing nucleotide triphosphate hydrolases"/>
    <property type="match status" value="1"/>
</dbReference>
<dbReference type="RefSeq" id="WP_217648858.1">
    <property type="nucleotide sequence ID" value="NZ_FOSQ01000018.1"/>
</dbReference>
<name>A0A1I4EVW5_9PROT</name>
<dbReference type="SUPFAM" id="SSF52540">
    <property type="entry name" value="P-loop containing nucleoside triphosphate hydrolases"/>
    <property type="match status" value="1"/>
</dbReference>
<dbReference type="STRING" id="1123062.SAMN02745775_11847"/>
<keyword evidence="3" id="KW-0547">Nucleotide-binding</keyword>
<dbReference type="PANTHER" id="PTHR42788">
    <property type="entry name" value="TAURINE IMPORT ATP-BINDING PROTEIN-RELATED"/>
    <property type="match status" value="1"/>
</dbReference>
<evidence type="ECO:0000256" key="4">
    <source>
        <dbReference type="ARBA" id="ARBA00022840"/>
    </source>
</evidence>
<dbReference type="EMBL" id="FOSQ01000018">
    <property type="protein sequence ID" value="SFL08271.1"/>
    <property type="molecule type" value="Genomic_DNA"/>
</dbReference>
<evidence type="ECO:0000313" key="6">
    <source>
        <dbReference type="EMBL" id="SFL08271.1"/>
    </source>
</evidence>
<dbReference type="AlphaFoldDB" id="A0A1I4EVW5"/>
<keyword evidence="2" id="KW-0813">Transport</keyword>
<dbReference type="PROSITE" id="PS50893">
    <property type="entry name" value="ABC_TRANSPORTER_2"/>
    <property type="match status" value="1"/>
</dbReference>
<organism evidence="6 7">
    <name type="scientific">Falsiroseomonas stagni DSM 19981</name>
    <dbReference type="NCBI Taxonomy" id="1123062"/>
    <lineage>
        <taxon>Bacteria</taxon>
        <taxon>Pseudomonadati</taxon>
        <taxon>Pseudomonadota</taxon>
        <taxon>Alphaproteobacteria</taxon>
        <taxon>Acetobacterales</taxon>
        <taxon>Roseomonadaceae</taxon>
        <taxon>Falsiroseomonas</taxon>
    </lineage>
</organism>
<dbReference type="InterPro" id="IPR017871">
    <property type="entry name" value="ABC_transporter-like_CS"/>
</dbReference>
<sequence>MARLQDTPPRGGIDIRDLSMTYRRGREVTQALSACSLTIPEGGWASLIGASGCGKSTLLRILADIVQPSGGSAMLSGMTPAEARATRGFALVSQQSVLLPWRRMLENVELGLEVARADKAERRKRAEEAIELVGLRGFERAYPHELSGGMRQRAAIARALTLRPRFLLMDEPFGALDELTRASLNFELLRILEETSATLLLVTHSIAEAIILSDVVAVMSPRPGRIVHQLEIGFGHHRTDAMRDDPAFAAYEAELRHALHGDPGVTRQPIRQPAFA</sequence>
<dbReference type="InterPro" id="IPR050166">
    <property type="entry name" value="ABC_transporter_ATP-bind"/>
</dbReference>
<proteinExistence type="inferred from homology"/>
<gene>
    <name evidence="6" type="ORF">SAMN02745775_11847</name>
</gene>
<keyword evidence="4 6" id="KW-0067">ATP-binding</keyword>
<dbReference type="CDD" id="cd03293">
    <property type="entry name" value="ABC_NrtD_SsuB_transporters"/>
    <property type="match status" value="1"/>
</dbReference>
<dbReference type="SMART" id="SM00382">
    <property type="entry name" value="AAA"/>
    <property type="match status" value="1"/>
</dbReference>
<dbReference type="InterPro" id="IPR027417">
    <property type="entry name" value="P-loop_NTPase"/>
</dbReference>
<evidence type="ECO:0000256" key="1">
    <source>
        <dbReference type="ARBA" id="ARBA00005417"/>
    </source>
</evidence>
<evidence type="ECO:0000256" key="3">
    <source>
        <dbReference type="ARBA" id="ARBA00022741"/>
    </source>
</evidence>
<dbReference type="InterPro" id="IPR003593">
    <property type="entry name" value="AAA+_ATPase"/>
</dbReference>
<dbReference type="GO" id="GO:0005524">
    <property type="term" value="F:ATP binding"/>
    <property type="evidence" value="ECO:0007669"/>
    <property type="project" value="UniProtKB-KW"/>
</dbReference>
<dbReference type="Pfam" id="PF00005">
    <property type="entry name" value="ABC_tran"/>
    <property type="match status" value="1"/>
</dbReference>
<evidence type="ECO:0000259" key="5">
    <source>
        <dbReference type="PROSITE" id="PS50893"/>
    </source>
</evidence>
<protein>
    <submittedName>
        <fullName evidence="6">NitT/TauT family transport system ATP-binding protein</fullName>
    </submittedName>
</protein>
<evidence type="ECO:0000313" key="7">
    <source>
        <dbReference type="Proteomes" id="UP000199473"/>
    </source>
</evidence>
<keyword evidence="7" id="KW-1185">Reference proteome</keyword>
<reference evidence="6 7" key="1">
    <citation type="submission" date="2016-10" db="EMBL/GenBank/DDBJ databases">
        <authorList>
            <person name="de Groot N.N."/>
        </authorList>
    </citation>
    <scope>NUCLEOTIDE SEQUENCE [LARGE SCALE GENOMIC DNA]</scope>
    <source>
        <strain evidence="6 7">DSM 19981</strain>
    </source>
</reference>